<organism evidence="2 3">
    <name type="scientific">Cupriavidus campinensis</name>
    <dbReference type="NCBI Taxonomy" id="151783"/>
    <lineage>
        <taxon>Bacteria</taxon>
        <taxon>Pseudomonadati</taxon>
        <taxon>Pseudomonadota</taxon>
        <taxon>Betaproteobacteria</taxon>
        <taxon>Burkholderiales</taxon>
        <taxon>Burkholderiaceae</taxon>
        <taxon>Cupriavidus</taxon>
    </lineage>
</organism>
<dbReference type="AlphaFoldDB" id="A0AAE9L261"/>
<reference evidence="2" key="1">
    <citation type="journal article" date="2022" name="Microbiol. Resour. Announc.">
        <title>Genome Sequence of Cupriavidus campinensis Strain G5, a Member of a Bacterial Consortium Capable of Polyethylene Degradation.</title>
        <authorList>
            <person name="Schneider B."/>
            <person name="Pfeiffer F."/>
            <person name="Dyall-Smith M."/>
            <person name="Kunte H.J."/>
        </authorList>
    </citation>
    <scope>NUCLEOTIDE SEQUENCE</scope>
    <source>
        <strain evidence="2">G5</strain>
    </source>
</reference>
<reference evidence="2" key="2">
    <citation type="submission" date="2022-05" db="EMBL/GenBank/DDBJ databases">
        <authorList>
            <person name="Kunte H.-J."/>
        </authorList>
    </citation>
    <scope>NUCLEOTIDE SEQUENCE</scope>
    <source>
        <strain evidence="2">G5</strain>
    </source>
</reference>
<dbReference type="KEGG" id="ccam:M5D45_00310"/>
<protein>
    <recommendedName>
        <fullName evidence="1">Trimeric autotransporter adhesin YadA-like stalk domain-containing protein</fullName>
    </recommendedName>
</protein>
<dbReference type="InterPro" id="IPR008635">
    <property type="entry name" value="Coiled_stalk_dom"/>
</dbReference>
<dbReference type="GO" id="GO:0019867">
    <property type="term" value="C:outer membrane"/>
    <property type="evidence" value="ECO:0007669"/>
    <property type="project" value="InterPro"/>
</dbReference>
<dbReference type="SUPFAM" id="SSF101967">
    <property type="entry name" value="Adhesin YadA, collagen-binding domain"/>
    <property type="match status" value="1"/>
</dbReference>
<dbReference type="Gene3D" id="1.20.5.170">
    <property type="match status" value="1"/>
</dbReference>
<dbReference type="Pfam" id="PF05662">
    <property type="entry name" value="YadA_stalk"/>
    <property type="match status" value="2"/>
</dbReference>
<proteinExistence type="predicted"/>
<accession>A0AAE9L261</accession>
<dbReference type="EMBL" id="CP097330">
    <property type="protein sequence ID" value="URF04346.1"/>
    <property type="molecule type" value="Genomic_DNA"/>
</dbReference>
<dbReference type="InterPro" id="IPR011049">
    <property type="entry name" value="Serralysin-like_metalloprot_C"/>
</dbReference>
<feature type="domain" description="Trimeric autotransporter adhesin YadA-like stalk" evidence="1">
    <location>
        <begin position="196"/>
        <end position="221"/>
    </location>
</feature>
<evidence type="ECO:0000313" key="3">
    <source>
        <dbReference type="Proteomes" id="UP001056132"/>
    </source>
</evidence>
<sequence length="291" mass="30133">MSNQTDVQTRANASDRDRPGQYVTLQQFNALRERVDAIALKDDGMMYLAVNSTGPASQANGIESVAIASGAEVDSEECVAVGYLAGTISADYPGSVYVGAYAQGYALSATAMGYYTFTNAYGAVAAGFLATVSASGNKGIAIGDLALVDSDSAVAIGASASVNGAQSVALGCASTTDRAQTVSVGNDSTRRFIARVAAGQEEDDAATVGQLKEAGLSVNARGEVESALVLYDDRSKTRLTLQSVKVAGLRPAEQSLQSTDAVAGSQLFQTNQQLVELEARLAVLERAVRHR</sequence>
<gene>
    <name evidence="2" type="ORF">M5D45_00310</name>
</gene>
<dbReference type="Proteomes" id="UP001056132">
    <property type="component" value="Chromosome 1"/>
</dbReference>
<dbReference type="Gene3D" id="2.150.10.10">
    <property type="entry name" value="Serralysin-like metalloprotease, C-terminal"/>
    <property type="match status" value="1"/>
</dbReference>
<feature type="domain" description="Trimeric autotransporter adhesin YadA-like stalk" evidence="1">
    <location>
        <begin position="257"/>
        <end position="274"/>
    </location>
</feature>
<dbReference type="RefSeq" id="WP_250024976.1">
    <property type="nucleotide sequence ID" value="NZ_CP097330.1"/>
</dbReference>
<name>A0AAE9L261_9BURK</name>
<evidence type="ECO:0000259" key="1">
    <source>
        <dbReference type="Pfam" id="PF05662"/>
    </source>
</evidence>
<evidence type="ECO:0000313" key="2">
    <source>
        <dbReference type="EMBL" id="URF04346.1"/>
    </source>
</evidence>